<feature type="region of interest" description="Disordered" evidence="1">
    <location>
        <begin position="404"/>
        <end position="426"/>
    </location>
</feature>
<evidence type="ECO:0000313" key="3">
    <source>
        <dbReference type="EMBL" id="KAJ3089228.1"/>
    </source>
</evidence>
<feature type="region of interest" description="Disordered" evidence="1">
    <location>
        <begin position="179"/>
        <end position="226"/>
    </location>
</feature>
<feature type="compositionally biased region" description="Low complexity" evidence="1">
    <location>
        <begin position="199"/>
        <end position="211"/>
    </location>
</feature>
<dbReference type="PROSITE" id="PS00028">
    <property type="entry name" value="ZINC_FINGER_C2H2_1"/>
    <property type="match status" value="1"/>
</dbReference>
<evidence type="ECO:0000313" key="4">
    <source>
        <dbReference type="Proteomes" id="UP001211907"/>
    </source>
</evidence>
<dbReference type="AlphaFoldDB" id="A0AAD5X828"/>
<comment type="caution">
    <text evidence="3">The sequence shown here is derived from an EMBL/GenBank/DDBJ whole genome shotgun (WGS) entry which is preliminary data.</text>
</comment>
<gene>
    <name evidence="3" type="ORF">HK100_007822</name>
</gene>
<feature type="domain" description="C2H2-type" evidence="2">
    <location>
        <begin position="89"/>
        <end position="112"/>
    </location>
</feature>
<proteinExistence type="predicted"/>
<dbReference type="Proteomes" id="UP001211907">
    <property type="component" value="Unassembled WGS sequence"/>
</dbReference>
<organism evidence="3 4">
    <name type="scientific">Physocladia obscura</name>
    <dbReference type="NCBI Taxonomy" id="109957"/>
    <lineage>
        <taxon>Eukaryota</taxon>
        <taxon>Fungi</taxon>
        <taxon>Fungi incertae sedis</taxon>
        <taxon>Chytridiomycota</taxon>
        <taxon>Chytridiomycota incertae sedis</taxon>
        <taxon>Chytridiomycetes</taxon>
        <taxon>Chytridiales</taxon>
        <taxon>Chytriomycetaceae</taxon>
        <taxon>Physocladia</taxon>
    </lineage>
</organism>
<reference evidence="3" key="1">
    <citation type="submission" date="2020-05" db="EMBL/GenBank/DDBJ databases">
        <title>Phylogenomic resolution of chytrid fungi.</title>
        <authorList>
            <person name="Stajich J.E."/>
            <person name="Amses K."/>
            <person name="Simmons R."/>
            <person name="Seto K."/>
            <person name="Myers J."/>
            <person name="Bonds A."/>
            <person name="Quandt C.A."/>
            <person name="Barry K."/>
            <person name="Liu P."/>
            <person name="Grigoriev I."/>
            <person name="Longcore J.E."/>
            <person name="James T.Y."/>
        </authorList>
    </citation>
    <scope>NUCLEOTIDE SEQUENCE</scope>
    <source>
        <strain evidence="3">JEL0513</strain>
    </source>
</reference>
<dbReference type="InterPro" id="IPR013087">
    <property type="entry name" value="Znf_C2H2_type"/>
</dbReference>
<name>A0AAD5X828_9FUNG</name>
<evidence type="ECO:0000256" key="1">
    <source>
        <dbReference type="SAM" id="MobiDB-lite"/>
    </source>
</evidence>
<dbReference type="EMBL" id="JADGJH010003715">
    <property type="protein sequence ID" value="KAJ3089228.1"/>
    <property type="molecule type" value="Genomic_DNA"/>
</dbReference>
<sequence>MQKHAQNCALSPPLESNGQTNTLLAASVAPTQSNFTADPFNTAITSSAVAYVADDTVSSTTPAFYSDDTASAFSSSPISSVPPFSVISCPFTDCEKSFETENSARNHVADIHLDIVNVKYPEIKRNKEGCLNCPMSKCKYTARSRKVLKEHALECDLNPNNTGVLLSNTAATENSIINSRTVPETQPRPLPSPHAPQNATETSATTSTAVTPRNNSNRLIPPQTLPNGSANTEGYCPWTELVATFCPNVIHTAKHISNRVTSFRQKHAIPLVMMKPRVSPGRVAAACACIPEKLFDEFVAAISRKHSRVPDGSGGGGAALMANASKKRKVDFYADDGEKIKKERRGSAAAISDAIKYEDVVRNIVQGYDEISCEYKNAVKTAVGQFLENALEERFEEFVIADDPAPSATGINDENSGGGSDPNEGKTFLVPTELMQTFLDWAYPEFSRVFPDRVILPQKRTN</sequence>
<accession>A0AAD5X828</accession>
<protein>
    <recommendedName>
        <fullName evidence="2">C2H2-type domain-containing protein</fullName>
    </recommendedName>
</protein>
<evidence type="ECO:0000259" key="2">
    <source>
        <dbReference type="PROSITE" id="PS00028"/>
    </source>
</evidence>
<keyword evidence="4" id="KW-1185">Reference proteome</keyword>